<evidence type="ECO:0000256" key="3">
    <source>
        <dbReference type="ARBA" id="ARBA00022833"/>
    </source>
</evidence>
<dbReference type="GO" id="GO:0045892">
    <property type="term" value="P:negative regulation of DNA-templated transcription"/>
    <property type="evidence" value="ECO:0007669"/>
    <property type="project" value="TreeGrafter"/>
</dbReference>
<dbReference type="InterPro" id="IPR036388">
    <property type="entry name" value="WH-like_DNA-bd_sf"/>
</dbReference>
<evidence type="ECO:0000256" key="6">
    <source>
        <dbReference type="ARBA" id="ARBA00023163"/>
    </source>
</evidence>
<dbReference type="GO" id="GO:0003700">
    <property type="term" value="F:DNA-binding transcription factor activity"/>
    <property type="evidence" value="ECO:0007669"/>
    <property type="project" value="InterPro"/>
</dbReference>
<evidence type="ECO:0000256" key="1">
    <source>
        <dbReference type="ARBA" id="ARBA00007957"/>
    </source>
</evidence>
<dbReference type="HOGENOM" id="CLU_096072_4_2_11"/>
<feature type="binding site" evidence="7">
    <location>
        <position position="81"/>
    </location>
    <ligand>
        <name>Zn(2+)</name>
        <dbReference type="ChEBI" id="CHEBI:29105"/>
    </ligand>
</feature>
<dbReference type="eggNOG" id="COG0735">
    <property type="taxonomic scope" value="Bacteria"/>
</dbReference>
<sequence length="130" mass="14399">MAQRRNTHQRELVKEAVGALGVHPTAAQVYEYVHCRDKKVSLATVYRNLNLLAEEGDILAIETSAGRHYDYRTDDHEHMVCVQCGAMMDVTVPYDASLDQAASEATGFAAVRHRIFFEGVCPDCARSAEG</sequence>
<keyword evidence="7" id="KW-0479">Metal-binding</keyword>
<accession>C7N2K7</accession>
<keyword evidence="3 7" id="KW-0862">Zinc</keyword>
<dbReference type="GO" id="GO:1900376">
    <property type="term" value="P:regulation of secondary metabolite biosynthetic process"/>
    <property type="evidence" value="ECO:0007669"/>
    <property type="project" value="TreeGrafter"/>
</dbReference>
<dbReference type="SUPFAM" id="SSF46785">
    <property type="entry name" value="Winged helix' DNA-binding domain"/>
    <property type="match status" value="1"/>
</dbReference>
<keyword evidence="2" id="KW-0678">Repressor</keyword>
<keyword evidence="10" id="KW-1185">Reference proteome</keyword>
<feature type="binding site" evidence="8">
    <location>
        <position position="113"/>
    </location>
    <ligand>
        <name>Fe cation</name>
        <dbReference type="ChEBI" id="CHEBI:24875"/>
    </ligand>
</feature>
<keyword evidence="5" id="KW-0238">DNA-binding</keyword>
<dbReference type="Gene3D" id="1.10.10.10">
    <property type="entry name" value="Winged helix-like DNA-binding domain superfamily/Winged helix DNA-binding domain"/>
    <property type="match status" value="1"/>
</dbReference>
<evidence type="ECO:0000256" key="2">
    <source>
        <dbReference type="ARBA" id="ARBA00022491"/>
    </source>
</evidence>
<proteinExistence type="inferred from homology"/>
<dbReference type="STRING" id="471855.Shel_25080"/>
<dbReference type="RefSeq" id="WP_012799613.1">
    <property type="nucleotide sequence ID" value="NC_013165.1"/>
</dbReference>
<comment type="cofactor">
    <cofactor evidence="7">
        <name>Zn(2+)</name>
        <dbReference type="ChEBI" id="CHEBI:29105"/>
    </cofactor>
    <text evidence="7">Binds 1 zinc ion per subunit.</text>
</comment>
<dbReference type="KEGG" id="shi:Shel_25080"/>
<reference evidence="9 10" key="1">
    <citation type="journal article" date="2009" name="Stand. Genomic Sci.">
        <title>Complete genome sequence of Slackia heliotrinireducens type strain (RHS 1).</title>
        <authorList>
            <person name="Pukall R."/>
            <person name="Lapidus A."/>
            <person name="Nolan M."/>
            <person name="Copeland A."/>
            <person name="Glavina Del Rio T."/>
            <person name="Lucas S."/>
            <person name="Chen F."/>
            <person name="Tice H."/>
            <person name="Cheng J.F."/>
            <person name="Chertkov O."/>
            <person name="Bruce D."/>
            <person name="Goodwin L."/>
            <person name="Kuske C."/>
            <person name="Brettin T."/>
            <person name="Detter J.C."/>
            <person name="Han C."/>
            <person name="Pitluck S."/>
            <person name="Pati A."/>
            <person name="Mavrommatis K."/>
            <person name="Ivanova N."/>
            <person name="Ovchinnikova G."/>
            <person name="Chen A."/>
            <person name="Palaniappan K."/>
            <person name="Schneider S."/>
            <person name="Rohde M."/>
            <person name="Chain P."/>
            <person name="D'haeseleer P."/>
            <person name="Goker M."/>
            <person name="Bristow J."/>
            <person name="Eisen J.A."/>
            <person name="Markowitz V."/>
            <person name="Kyrpides N.C."/>
            <person name="Klenk H.P."/>
            <person name="Hugenholtz P."/>
        </authorList>
    </citation>
    <scope>NUCLEOTIDE SEQUENCE [LARGE SCALE GENOMIC DNA]</scope>
    <source>
        <strain evidence="10">ATCC 29202 / DSM 20476 / NCTC 11029 / RHS 1</strain>
    </source>
</reference>
<dbReference type="CDD" id="cd07153">
    <property type="entry name" value="Fur_like"/>
    <property type="match status" value="1"/>
</dbReference>
<evidence type="ECO:0000256" key="5">
    <source>
        <dbReference type="ARBA" id="ARBA00023125"/>
    </source>
</evidence>
<organism evidence="9 10">
    <name type="scientific">Slackia heliotrinireducens (strain ATCC 29202 / DSM 20476 / NCTC 11029 / RHS 1)</name>
    <name type="common">Peptococcus heliotrinreducens</name>
    <dbReference type="NCBI Taxonomy" id="471855"/>
    <lineage>
        <taxon>Bacteria</taxon>
        <taxon>Bacillati</taxon>
        <taxon>Actinomycetota</taxon>
        <taxon>Coriobacteriia</taxon>
        <taxon>Eggerthellales</taxon>
        <taxon>Eggerthellaceae</taxon>
        <taxon>Slackia</taxon>
    </lineage>
</organism>
<dbReference type="PANTHER" id="PTHR33202">
    <property type="entry name" value="ZINC UPTAKE REGULATION PROTEIN"/>
    <property type="match status" value="1"/>
</dbReference>
<dbReference type="GO" id="GO:0000976">
    <property type="term" value="F:transcription cis-regulatory region binding"/>
    <property type="evidence" value="ECO:0007669"/>
    <property type="project" value="TreeGrafter"/>
</dbReference>
<name>C7N2K7_SLAHD</name>
<dbReference type="EMBL" id="CP001684">
    <property type="protein sequence ID" value="ACV23515.1"/>
    <property type="molecule type" value="Genomic_DNA"/>
</dbReference>
<evidence type="ECO:0000256" key="4">
    <source>
        <dbReference type="ARBA" id="ARBA00023015"/>
    </source>
</evidence>
<dbReference type="GO" id="GO:0008270">
    <property type="term" value="F:zinc ion binding"/>
    <property type="evidence" value="ECO:0007669"/>
    <property type="project" value="TreeGrafter"/>
</dbReference>
<dbReference type="InterPro" id="IPR002481">
    <property type="entry name" value="FUR"/>
</dbReference>
<comment type="similarity">
    <text evidence="1">Belongs to the Fur family.</text>
</comment>
<dbReference type="AlphaFoldDB" id="C7N2K7"/>
<dbReference type="InterPro" id="IPR043135">
    <property type="entry name" value="Fur_C"/>
</dbReference>
<dbReference type="PANTHER" id="PTHR33202:SF7">
    <property type="entry name" value="FERRIC UPTAKE REGULATION PROTEIN"/>
    <property type="match status" value="1"/>
</dbReference>
<evidence type="ECO:0000313" key="10">
    <source>
        <dbReference type="Proteomes" id="UP000002026"/>
    </source>
</evidence>
<keyword evidence="8" id="KW-0408">Iron</keyword>
<protein>
    <submittedName>
        <fullName evidence="9">Fe2+/Zn2+ uptake regulation protein</fullName>
    </submittedName>
</protein>
<evidence type="ECO:0000313" key="9">
    <source>
        <dbReference type="EMBL" id="ACV23515.1"/>
    </source>
</evidence>
<feature type="binding site" evidence="7">
    <location>
        <position position="84"/>
    </location>
    <ligand>
        <name>Zn(2+)</name>
        <dbReference type="ChEBI" id="CHEBI:29105"/>
    </ligand>
</feature>
<dbReference type="InterPro" id="IPR036390">
    <property type="entry name" value="WH_DNA-bd_sf"/>
</dbReference>
<gene>
    <name evidence="9" type="ordered locus">Shel_25080</name>
</gene>
<comment type="cofactor">
    <cofactor evidence="8">
        <name>Mn(2+)</name>
        <dbReference type="ChEBI" id="CHEBI:29035"/>
    </cofactor>
    <cofactor evidence="8">
        <name>Fe(2+)</name>
        <dbReference type="ChEBI" id="CHEBI:29033"/>
    </cofactor>
    <text evidence="8">Binds 1 Mn(2+) or Fe(2+) ion per subunit.</text>
</comment>
<feature type="binding site" evidence="7">
    <location>
        <position position="124"/>
    </location>
    <ligand>
        <name>Zn(2+)</name>
        <dbReference type="ChEBI" id="CHEBI:29105"/>
    </ligand>
</feature>
<keyword evidence="4" id="KW-0805">Transcription regulation</keyword>
<evidence type="ECO:0000256" key="8">
    <source>
        <dbReference type="PIRSR" id="PIRSR602481-2"/>
    </source>
</evidence>
<evidence type="ECO:0000256" key="7">
    <source>
        <dbReference type="PIRSR" id="PIRSR602481-1"/>
    </source>
</evidence>
<dbReference type="Pfam" id="PF01475">
    <property type="entry name" value="FUR"/>
    <property type="match status" value="1"/>
</dbReference>
<keyword evidence="6" id="KW-0804">Transcription</keyword>
<dbReference type="Gene3D" id="3.30.1490.190">
    <property type="match status" value="1"/>
</dbReference>
<feature type="binding site" evidence="7">
    <location>
        <position position="121"/>
    </location>
    <ligand>
        <name>Zn(2+)</name>
        <dbReference type="ChEBI" id="CHEBI:29105"/>
    </ligand>
</feature>
<dbReference type="Proteomes" id="UP000002026">
    <property type="component" value="Chromosome"/>
</dbReference>